<reference evidence="11" key="1">
    <citation type="journal article" date="2019" name="Int. J. Syst. Evol. Microbiol.">
        <title>The Global Catalogue of Microorganisms (GCM) 10K type strain sequencing project: providing services to taxonomists for standard genome sequencing and annotation.</title>
        <authorList>
            <consortium name="The Broad Institute Genomics Platform"/>
            <consortium name="The Broad Institute Genome Sequencing Center for Infectious Disease"/>
            <person name="Wu L."/>
            <person name="Ma J."/>
        </authorList>
    </citation>
    <scope>NUCLEOTIDE SEQUENCE [LARGE SCALE GENOMIC DNA]</scope>
    <source>
        <strain evidence="11">JCM 17938</strain>
    </source>
</reference>
<evidence type="ECO:0000256" key="5">
    <source>
        <dbReference type="ARBA" id="ARBA00023065"/>
    </source>
</evidence>
<feature type="transmembrane region" description="Helical" evidence="8">
    <location>
        <begin position="320"/>
        <end position="343"/>
    </location>
</feature>
<dbReference type="InterPro" id="IPR004713">
    <property type="entry name" value="CaH_exchang"/>
</dbReference>
<dbReference type="Pfam" id="PF01699">
    <property type="entry name" value="Na_Ca_ex"/>
    <property type="match status" value="2"/>
</dbReference>
<keyword evidence="11" id="KW-1185">Reference proteome</keyword>
<comment type="caution">
    <text evidence="10">The sequence shown here is derived from an EMBL/GenBank/DDBJ whole genome shotgun (WGS) entry which is preliminary data.</text>
</comment>
<feature type="region of interest" description="Disordered" evidence="7">
    <location>
        <begin position="221"/>
        <end position="243"/>
    </location>
</feature>
<dbReference type="PANTHER" id="PTHR31503:SF22">
    <property type="entry name" value="VACUOLAR CALCIUM ION TRANSPORTER"/>
    <property type="match status" value="1"/>
</dbReference>
<sequence>MISAMGFSRSDWRLIAITVVATAAAGVTHFGKIGGTVVPFVVAAIALALLASLVGRSVENLADRLGAGATGVVQSALGNLPELFVVLFALQKKLYDVATATIVGSILANVLLVLGLAFLLGGIKNGPQKFGSEAARTLSTLLVLSVAALLVPSLTAALGSHATKAALHERNLSVVVSILLLCLFAVSLPSSIKRQKADEAHAPAELPVKAAALSAEGTAVGDGVAGTAEPAAAKPEPAAATAKESAHGPTWPLAVALTMLAVTGVGAAFVSDWFVAALEPAMDSLGISQAFAGLVIVAIAGNAVENVVGIQLALKNQSDFALSVILQSPLQIALVVAPALVLLSPLVGASFTLVLSPLLIAVLIMAVVITVLVVLDGESNWLEGATLMVLYGIIATAFWWG</sequence>
<keyword evidence="4 8" id="KW-1133">Transmembrane helix</keyword>
<feature type="transmembrane region" description="Helical" evidence="8">
    <location>
        <begin position="253"/>
        <end position="275"/>
    </location>
</feature>
<comment type="subcellular location">
    <subcellularLocation>
        <location evidence="1">Endomembrane system</location>
        <topology evidence="1">Multi-pass membrane protein</topology>
    </subcellularLocation>
</comment>
<proteinExistence type="predicted"/>
<dbReference type="PANTHER" id="PTHR31503">
    <property type="entry name" value="VACUOLAR CALCIUM ION TRANSPORTER"/>
    <property type="match status" value="1"/>
</dbReference>
<dbReference type="Proteomes" id="UP001500212">
    <property type="component" value="Unassembled WGS sequence"/>
</dbReference>
<dbReference type="Gene3D" id="1.20.1420.30">
    <property type="entry name" value="NCX, central ion-binding region"/>
    <property type="match status" value="1"/>
</dbReference>
<evidence type="ECO:0000256" key="2">
    <source>
        <dbReference type="ARBA" id="ARBA00022448"/>
    </source>
</evidence>
<evidence type="ECO:0000256" key="7">
    <source>
        <dbReference type="SAM" id="MobiDB-lite"/>
    </source>
</evidence>
<feature type="transmembrane region" description="Helical" evidence="8">
    <location>
        <begin position="287"/>
        <end position="308"/>
    </location>
</feature>
<evidence type="ECO:0000256" key="4">
    <source>
        <dbReference type="ARBA" id="ARBA00022989"/>
    </source>
</evidence>
<feature type="transmembrane region" description="Helical" evidence="8">
    <location>
        <begin position="12"/>
        <end position="31"/>
    </location>
</feature>
<gene>
    <name evidence="10" type="primary">cax</name>
    <name evidence="10" type="ORF">GCM10023195_37380</name>
</gene>
<feature type="transmembrane region" description="Helical" evidence="8">
    <location>
        <begin position="97"/>
        <end position="120"/>
    </location>
</feature>
<dbReference type="InterPro" id="IPR004837">
    <property type="entry name" value="NaCa_Exmemb"/>
</dbReference>
<keyword evidence="5" id="KW-0406">Ion transport</keyword>
<dbReference type="EMBL" id="BAABHJ010000008">
    <property type="protein sequence ID" value="GAA4609304.1"/>
    <property type="molecule type" value="Genomic_DNA"/>
</dbReference>
<dbReference type="InterPro" id="IPR044880">
    <property type="entry name" value="NCX_ion-bd_dom_sf"/>
</dbReference>
<evidence type="ECO:0000313" key="10">
    <source>
        <dbReference type="EMBL" id="GAA4609304.1"/>
    </source>
</evidence>
<feature type="domain" description="Sodium/calcium exchanger membrane region" evidence="9">
    <location>
        <begin position="38"/>
        <end position="188"/>
    </location>
</feature>
<name>A0ABP8TIQ7_9ACTN</name>
<keyword evidence="6 8" id="KW-0472">Membrane</keyword>
<feature type="transmembrane region" description="Helical" evidence="8">
    <location>
        <begin position="171"/>
        <end position="188"/>
    </location>
</feature>
<organism evidence="10 11">
    <name type="scientific">Actinoallomurus liliacearum</name>
    <dbReference type="NCBI Taxonomy" id="1080073"/>
    <lineage>
        <taxon>Bacteria</taxon>
        <taxon>Bacillati</taxon>
        <taxon>Actinomycetota</taxon>
        <taxon>Actinomycetes</taxon>
        <taxon>Streptosporangiales</taxon>
        <taxon>Thermomonosporaceae</taxon>
        <taxon>Actinoallomurus</taxon>
    </lineage>
</organism>
<evidence type="ECO:0000259" key="9">
    <source>
        <dbReference type="Pfam" id="PF01699"/>
    </source>
</evidence>
<feature type="transmembrane region" description="Helical" evidence="8">
    <location>
        <begin position="67"/>
        <end position="91"/>
    </location>
</feature>
<accession>A0ABP8TIQ7</accession>
<feature type="transmembrane region" description="Helical" evidence="8">
    <location>
        <begin position="349"/>
        <end position="374"/>
    </location>
</feature>
<keyword evidence="3 8" id="KW-0812">Transmembrane</keyword>
<evidence type="ECO:0000313" key="11">
    <source>
        <dbReference type="Proteomes" id="UP001500212"/>
    </source>
</evidence>
<feature type="transmembrane region" description="Helical" evidence="8">
    <location>
        <begin position="141"/>
        <end position="159"/>
    </location>
</feature>
<feature type="transmembrane region" description="Helical" evidence="8">
    <location>
        <begin position="37"/>
        <end position="55"/>
    </location>
</feature>
<evidence type="ECO:0000256" key="6">
    <source>
        <dbReference type="ARBA" id="ARBA00023136"/>
    </source>
</evidence>
<feature type="domain" description="Sodium/calcium exchanger membrane region" evidence="9">
    <location>
        <begin position="257"/>
        <end position="400"/>
    </location>
</feature>
<keyword evidence="2" id="KW-0813">Transport</keyword>
<evidence type="ECO:0000256" key="1">
    <source>
        <dbReference type="ARBA" id="ARBA00004127"/>
    </source>
</evidence>
<evidence type="ECO:0000256" key="3">
    <source>
        <dbReference type="ARBA" id="ARBA00022692"/>
    </source>
</evidence>
<protein>
    <submittedName>
        <fullName evidence="10">Calcium/proton exchanger</fullName>
    </submittedName>
</protein>
<feature type="transmembrane region" description="Helical" evidence="8">
    <location>
        <begin position="381"/>
        <end position="400"/>
    </location>
</feature>
<evidence type="ECO:0000256" key="8">
    <source>
        <dbReference type="SAM" id="Phobius"/>
    </source>
</evidence>